<keyword evidence="3" id="KW-1185">Reference proteome</keyword>
<dbReference type="PANTHER" id="PTHR40254:SF1">
    <property type="entry name" value="BLR0577 PROTEIN"/>
    <property type="match status" value="1"/>
</dbReference>
<feature type="domain" description="FAD-dependent urate hydroxylase HpyO/Asp monooxygenase CreE-like FAD/NAD(P)-binding" evidence="1">
    <location>
        <begin position="8"/>
        <end position="169"/>
    </location>
</feature>
<dbReference type="AlphaFoldDB" id="A0A1H4HB39"/>
<dbReference type="Gene3D" id="3.50.50.60">
    <property type="entry name" value="FAD/NAD(P)-binding domain"/>
    <property type="match status" value="1"/>
</dbReference>
<dbReference type="PANTHER" id="PTHR40254">
    <property type="entry name" value="BLR0577 PROTEIN"/>
    <property type="match status" value="1"/>
</dbReference>
<dbReference type="Proteomes" id="UP000198850">
    <property type="component" value="Unassembled WGS sequence"/>
</dbReference>
<evidence type="ECO:0000259" key="1">
    <source>
        <dbReference type="Pfam" id="PF13454"/>
    </source>
</evidence>
<reference evidence="2 3" key="1">
    <citation type="submission" date="2016-10" db="EMBL/GenBank/DDBJ databases">
        <authorList>
            <person name="de Groot N.N."/>
        </authorList>
    </citation>
    <scope>NUCLEOTIDE SEQUENCE [LARGE SCALE GENOMIC DNA]</scope>
    <source>
        <strain evidence="2 3">DSM 19033</strain>
    </source>
</reference>
<proteinExistence type="predicted"/>
<evidence type="ECO:0000313" key="2">
    <source>
        <dbReference type="EMBL" id="SEB18322.1"/>
    </source>
</evidence>
<accession>A0A1H4HB39</accession>
<evidence type="ECO:0000313" key="3">
    <source>
        <dbReference type="Proteomes" id="UP000198850"/>
    </source>
</evidence>
<dbReference type="Pfam" id="PF13454">
    <property type="entry name" value="NAD_binding_9"/>
    <property type="match status" value="1"/>
</dbReference>
<dbReference type="InterPro" id="IPR038732">
    <property type="entry name" value="HpyO/CreE_NAD-binding"/>
</dbReference>
<protein>
    <submittedName>
        <fullName evidence="2">FAD-NAD(P)-binding</fullName>
    </submittedName>
</protein>
<dbReference type="STRING" id="425514.SAMN05443550_11491"/>
<gene>
    <name evidence="2" type="ORF">SAMN05443550_11491</name>
</gene>
<dbReference type="RefSeq" id="WP_090559712.1">
    <property type="nucleotide sequence ID" value="NZ_FNRA01000014.1"/>
</dbReference>
<dbReference type="EMBL" id="FNRA01000014">
    <property type="protein sequence ID" value="SEB18322.1"/>
    <property type="molecule type" value="Genomic_DNA"/>
</dbReference>
<dbReference type="SUPFAM" id="SSF51905">
    <property type="entry name" value="FAD/NAD(P)-binding domain"/>
    <property type="match status" value="1"/>
</dbReference>
<sequence length="566" mass="63834">MENKKRIAILGGGPSGLFMYKRLVDADRGDLIVDIFERKKSLGSGMPYSAEGANEEHITNVSGNEIPELVTPIAEWIQTVPQKTLERFHLDKGKFNDYKVLPRLLFGQYLSAQFELLQQKAEKTGMATNIHFNSCVTDITDHPERGTVMIEAGGIDVFEYDHVIICTGHNWPVKYEGKVPGYYDSPYPPAKLKIRVNHPVAIKGSSLTAIDAIRTLARHNGTFSTDTQGKLSYQLADDSPDFKLLMHSRNGMLPAIRFHLEDSHLMKDAVLSEEEVNSNRAENSGFLSLDYVFEKNFKEMFQEKDPEFYSLIEDMDIETFVASMMDLRERVPAFVLFKAEYIEAARSIRRKESVYWKEMLGVLSFAMNYPAKYLSAEDMQRLQKVLMPLISIVIAFVPQSSVEEMLALYDAGVLDILSVGDDSRIEVDNKKGVIYHYTDEDGHAQSEHFKTFIDCVGQPHMSFHELPYKSLRSRKTVTPARLMFNDSCTGAGEIENENVETDGKGNYYLKVPGITINDSFQAIDENNAPNERVYIMAVPYIGGYNPDYSGLDFCEAASAAIVKSIL</sequence>
<dbReference type="OrthoDB" id="6309046at2"/>
<dbReference type="InterPro" id="IPR036188">
    <property type="entry name" value="FAD/NAD-bd_sf"/>
</dbReference>
<organism evidence="2 3">
    <name type="scientific">Pedobacter hartonius</name>
    <dbReference type="NCBI Taxonomy" id="425514"/>
    <lineage>
        <taxon>Bacteria</taxon>
        <taxon>Pseudomonadati</taxon>
        <taxon>Bacteroidota</taxon>
        <taxon>Sphingobacteriia</taxon>
        <taxon>Sphingobacteriales</taxon>
        <taxon>Sphingobacteriaceae</taxon>
        <taxon>Pedobacter</taxon>
    </lineage>
</organism>
<dbReference type="InterPro" id="IPR052189">
    <property type="entry name" value="L-asp_N-monooxygenase_NS-form"/>
</dbReference>
<name>A0A1H4HB39_9SPHI</name>